<proteinExistence type="predicted"/>
<organism evidence="3 4">
    <name type="scientific">Dibothriocephalus latus</name>
    <name type="common">Fish tapeworm</name>
    <name type="synonym">Diphyllobothrium latum</name>
    <dbReference type="NCBI Taxonomy" id="60516"/>
    <lineage>
        <taxon>Eukaryota</taxon>
        <taxon>Metazoa</taxon>
        <taxon>Spiralia</taxon>
        <taxon>Lophotrochozoa</taxon>
        <taxon>Platyhelminthes</taxon>
        <taxon>Cestoda</taxon>
        <taxon>Eucestoda</taxon>
        <taxon>Diphyllobothriidea</taxon>
        <taxon>Diphyllobothriidae</taxon>
        <taxon>Dibothriocephalus</taxon>
    </lineage>
</organism>
<dbReference type="Gene3D" id="1.20.5.340">
    <property type="match status" value="1"/>
</dbReference>
<accession>A0A3P7N3F4</accession>
<dbReference type="EMBL" id="UYRU01089775">
    <property type="protein sequence ID" value="VDN36885.1"/>
    <property type="molecule type" value="Genomic_DNA"/>
</dbReference>
<dbReference type="Proteomes" id="UP000281553">
    <property type="component" value="Unassembled WGS sequence"/>
</dbReference>
<dbReference type="OrthoDB" id="6267504at2759"/>
<dbReference type="Pfam" id="PF16064">
    <property type="entry name" value="DUF4806"/>
    <property type="match status" value="1"/>
</dbReference>
<feature type="region of interest" description="Disordered" evidence="1">
    <location>
        <begin position="20"/>
        <end position="41"/>
    </location>
</feature>
<keyword evidence="4" id="KW-1185">Reference proteome</keyword>
<evidence type="ECO:0000313" key="4">
    <source>
        <dbReference type="Proteomes" id="UP000281553"/>
    </source>
</evidence>
<sequence>MEFTQNTNWPCGFPELRSEATETPQGQVADVKAPEPPPLQPAFRQTDTVMPDVDWLRYIATAISDMEHRITDRIASMEQSITGQLTAMDGRLAAMDGRLTVMDGRLDTLEKGVLQRSTQTTAEMTSLRAECPVPSPMSSLEEFDSFEGKLRDKQFRQQTVAFLRTLGGWRVRDFVKRLLEPLFTSRLLANFNLTGQFGRRNFRRTRAYVLLEDVFRKWAEDHHYAHPQDFETAIRSLLRSAKASR</sequence>
<evidence type="ECO:0000259" key="2">
    <source>
        <dbReference type="Pfam" id="PF16064"/>
    </source>
</evidence>
<dbReference type="PANTHER" id="PTHR34153:SF2">
    <property type="entry name" value="SI:CH211-262H13.3-RELATED"/>
    <property type="match status" value="1"/>
</dbReference>
<feature type="domain" description="DUF4806" evidence="2">
    <location>
        <begin position="133"/>
        <end position="201"/>
    </location>
</feature>
<protein>
    <recommendedName>
        <fullName evidence="2">DUF4806 domain-containing protein</fullName>
    </recommendedName>
</protein>
<dbReference type="InterPro" id="IPR032071">
    <property type="entry name" value="DUF4806"/>
</dbReference>
<gene>
    <name evidence="3" type="ORF">DILT_LOCUS17167</name>
</gene>
<evidence type="ECO:0000313" key="3">
    <source>
        <dbReference type="EMBL" id="VDN36885.1"/>
    </source>
</evidence>
<name>A0A3P7N3F4_DIBLA</name>
<reference evidence="3 4" key="1">
    <citation type="submission" date="2018-11" db="EMBL/GenBank/DDBJ databases">
        <authorList>
            <consortium name="Pathogen Informatics"/>
        </authorList>
    </citation>
    <scope>NUCLEOTIDE SEQUENCE [LARGE SCALE GENOMIC DNA]</scope>
</reference>
<evidence type="ECO:0000256" key="1">
    <source>
        <dbReference type="SAM" id="MobiDB-lite"/>
    </source>
</evidence>
<dbReference type="PANTHER" id="PTHR34153">
    <property type="entry name" value="SI:CH211-262H13.3-RELATED-RELATED"/>
    <property type="match status" value="1"/>
</dbReference>
<dbReference type="AlphaFoldDB" id="A0A3P7N3F4"/>